<keyword evidence="1" id="KW-1185">Reference proteome</keyword>
<protein>
    <submittedName>
        <fullName evidence="2">LRRNT domain-containing protein</fullName>
    </submittedName>
</protein>
<sequence length="238" mass="25982">NLKQLESECADVAFDFVQVVFRDALLLIGSLPGCQDLTISNEKSVNFCLPECFATCCADVLLEQEHSLSFSQYSAYRKVFGLGTMLNGNWQGAALFEVADPQLAAGELPTLCPIASAGAGAGETLLDREVSDGPDIRVTSPCLSNEERVYFPDEVSRLPELAKPIKSRDGPMPSWAEVRISISDCLYSSPTDLIARMRISVWIECSPGFYGRGCDVRCEPQRGCCCDSEGLLRCDETI</sequence>
<evidence type="ECO:0000313" key="2">
    <source>
        <dbReference type="WBParaSite" id="maker-unitig_37258-snap-gene-0.2-mRNA-1"/>
    </source>
</evidence>
<organism evidence="1 2">
    <name type="scientific">Macrostomum lignano</name>
    <dbReference type="NCBI Taxonomy" id="282301"/>
    <lineage>
        <taxon>Eukaryota</taxon>
        <taxon>Metazoa</taxon>
        <taxon>Spiralia</taxon>
        <taxon>Lophotrochozoa</taxon>
        <taxon>Platyhelminthes</taxon>
        <taxon>Rhabditophora</taxon>
        <taxon>Macrostomorpha</taxon>
        <taxon>Macrostomida</taxon>
        <taxon>Macrostomidae</taxon>
        <taxon>Macrostomum</taxon>
    </lineage>
</organism>
<proteinExistence type="predicted"/>
<evidence type="ECO:0000313" key="1">
    <source>
        <dbReference type="Proteomes" id="UP000095280"/>
    </source>
</evidence>
<dbReference type="WBParaSite" id="maker-unitig_37258-snap-gene-0.2-mRNA-1">
    <property type="protein sequence ID" value="maker-unitig_37258-snap-gene-0.2-mRNA-1"/>
    <property type="gene ID" value="maker-unitig_37258-snap-gene-0.2"/>
</dbReference>
<accession>A0A1I8FJQ6</accession>
<dbReference type="AlphaFoldDB" id="A0A1I8FJQ6"/>
<dbReference type="Proteomes" id="UP000095280">
    <property type="component" value="Unplaced"/>
</dbReference>
<name>A0A1I8FJQ6_9PLAT</name>
<reference evidence="2" key="1">
    <citation type="submission" date="2016-11" db="UniProtKB">
        <authorList>
            <consortium name="WormBaseParasite"/>
        </authorList>
    </citation>
    <scope>IDENTIFICATION</scope>
</reference>